<dbReference type="PROSITE" id="PS50109">
    <property type="entry name" value="HIS_KIN"/>
    <property type="match status" value="1"/>
</dbReference>
<evidence type="ECO:0000256" key="11">
    <source>
        <dbReference type="ARBA" id="ARBA00023136"/>
    </source>
</evidence>
<dbReference type="EMBL" id="CP015079">
    <property type="protein sequence ID" value="ANH37247.1"/>
    <property type="molecule type" value="Genomic_DNA"/>
</dbReference>
<dbReference type="SUPFAM" id="SSF55785">
    <property type="entry name" value="PYP-like sensor domain (PAS domain)"/>
    <property type="match status" value="1"/>
</dbReference>
<dbReference type="InterPro" id="IPR003594">
    <property type="entry name" value="HATPase_dom"/>
</dbReference>
<dbReference type="SMART" id="SM00387">
    <property type="entry name" value="HATPase_c"/>
    <property type="match status" value="1"/>
</dbReference>
<dbReference type="CDD" id="cd00082">
    <property type="entry name" value="HisKA"/>
    <property type="match status" value="1"/>
</dbReference>
<evidence type="ECO:0000256" key="8">
    <source>
        <dbReference type="ARBA" id="ARBA00022777"/>
    </source>
</evidence>
<keyword evidence="10" id="KW-0902">Two-component regulatory system</keyword>
<dbReference type="CDD" id="cd00130">
    <property type="entry name" value="PAS"/>
    <property type="match status" value="1"/>
</dbReference>
<dbReference type="PANTHER" id="PTHR42878:SF15">
    <property type="entry name" value="BACTERIOPHYTOCHROME"/>
    <property type="match status" value="1"/>
</dbReference>
<evidence type="ECO:0000256" key="7">
    <source>
        <dbReference type="ARBA" id="ARBA00022692"/>
    </source>
</evidence>
<dbReference type="SUPFAM" id="SSF55874">
    <property type="entry name" value="ATPase domain of HSP90 chaperone/DNA topoisomerase II/histidine kinase"/>
    <property type="match status" value="1"/>
</dbReference>
<dbReference type="InterPro" id="IPR003661">
    <property type="entry name" value="HisK_dim/P_dom"/>
</dbReference>
<evidence type="ECO:0000313" key="17">
    <source>
        <dbReference type="Proteomes" id="UP000077868"/>
    </source>
</evidence>
<dbReference type="OrthoDB" id="5241402at2"/>
<evidence type="ECO:0000256" key="13">
    <source>
        <dbReference type="SAM" id="Phobius"/>
    </source>
</evidence>
<dbReference type="Pfam" id="PF05231">
    <property type="entry name" value="MASE1"/>
    <property type="match status" value="1"/>
</dbReference>
<evidence type="ECO:0000256" key="2">
    <source>
        <dbReference type="ARBA" id="ARBA00004651"/>
    </source>
</evidence>
<proteinExistence type="predicted"/>
<reference evidence="16 17" key="1">
    <citation type="submission" date="2016-03" db="EMBL/GenBank/DDBJ databases">
        <title>Complete genome sequence of a soil Actinobacterium, Nocardioides dokdonensis FR1436.</title>
        <authorList>
            <person name="Kwon S.-K."/>
            <person name="Kim K."/>
            <person name="Kim J.F."/>
        </authorList>
    </citation>
    <scope>NUCLEOTIDE SEQUENCE [LARGE SCALE GENOMIC DNA]</scope>
    <source>
        <strain evidence="16 17">FR1436</strain>
    </source>
</reference>
<evidence type="ECO:0000256" key="12">
    <source>
        <dbReference type="ARBA" id="ARBA00039401"/>
    </source>
</evidence>
<evidence type="ECO:0000313" key="16">
    <source>
        <dbReference type="EMBL" id="ANH37247.1"/>
    </source>
</evidence>
<keyword evidence="9 13" id="KW-1133">Transmembrane helix</keyword>
<keyword evidence="17" id="KW-1185">Reference proteome</keyword>
<feature type="transmembrane region" description="Helical" evidence="13">
    <location>
        <begin position="97"/>
        <end position="116"/>
    </location>
</feature>
<dbReference type="Proteomes" id="UP000077868">
    <property type="component" value="Chromosome"/>
</dbReference>
<dbReference type="Gene3D" id="3.30.450.20">
    <property type="entry name" value="PAS domain"/>
    <property type="match status" value="1"/>
</dbReference>
<dbReference type="KEGG" id="ndk:I601_0801"/>
<keyword evidence="8" id="KW-0418">Kinase</keyword>
<evidence type="ECO:0000256" key="10">
    <source>
        <dbReference type="ARBA" id="ARBA00023012"/>
    </source>
</evidence>
<dbReference type="STRING" id="1300347.I601_0801"/>
<feature type="transmembrane region" description="Helical" evidence="13">
    <location>
        <begin position="283"/>
        <end position="303"/>
    </location>
</feature>
<feature type="transmembrane region" description="Helical" evidence="13">
    <location>
        <begin position="75"/>
        <end position="91"/>
    </location>
</feature>
<accession>A0A1A9GG30</accession>
<dbReference type="EC" id="2.7.13.3" evidence="3"/>
<dbReference type="Gene3D" id="3.30.565.10">
    <property type="entry name" value="Histidine kinase-like ATPase, C-terminal domain"/>
    <property type="match status" value="1"/>
</dbReference>
<evidence type="ECO:0000259" key="15">
    <source>
        <dbReference type="PROSITE" id="PS50113"/>
    </source>
</evidence>
<protein>
    <recommendedName>
        <fullName evidence="12">Sensor-like histidine kinase SenX3</fullName>
        <ecNumber evidence="3">2.7.13.3</ecNumber>
    </recommendedName>
</protein>
<dbReference type="InterPro" id="IPR005467">
    <property type="entry name" value="His_kinase_dom"/>
</dbReference>
<evidence type="ECO:0000256" key="3">
    <source>
        <dbReference type="ARBA" id="ARBA00012438"/>
    </source>
</evidence>
<comment type="catalytic activity">
    <reaction evidence="1">
        <text>ATP + protein L-histidine = ADP + protein N-phospho-L-histidine.</text>
        <dbReference type="EC" id="2.7.13.3"/>
    </reaction>
</comment>
<name>A0A1A9GG30_9ACTN</name>
<evidence type="ECO:0000256" key="1">
    <source>
        <dbReference type="ARBA" id="ARBA00000085"/>
    </source>
</evidence>
<dbReference type="InterPro" id="IPR000014">
    <property type="entry name" value="PAS"/>
</dbReference>
<feature type="transmembrane region" description="Helical" evidence="13">
    <location>
        <begin position="50"/>
        <end position="68"/>
    </location>
</feature>
<feature type="transmembrane region" description="Helical" evidence="13">
    <location>
        <begin position="211"/>
        <end position="231"/>
    </location>
</feature>
<sequence>MSGVAVGVDEPVPARAPGRWRTAGLIHLGGAAAYVVAFLLGRLTTLEGTTLALTWPAAGVVVLWLLLAEARRVRGGVVLLPVVTGLVNLAAGGEIAVAVAFAASNGALGLTVVLAARRLPPSFLDVRSPTPVTTGLGLIGAGLLATAVGVAVGHLGLRLAGVDLGAAATLAWWGRNFSAVVALVALAFLFLRRRAGVEHLVESASRREHLLLFVTSLAVYATVFAVMSLPLTFLPMMLTLWAGLRCTPGVAALHSIAAGTFVVGLTLLGRGPFAGVGTPQESAVVVQLYVAALVVKVLLLVALRSEREAATQQLEQEQEHAARQAGLLQAAIGSVNEGLVVVSARGEVVTANTAAARMLAWPDGAAPPLVEDFPALGADGSLLPWGETPVARGLRGESVRGEQLITVGADGRRRWLSIDVEPLSGPVGQQDSQVVVVLRDVTGERERFEELESFAGTLAHDLRGPLAAVGNWSELAQRMARGDMGDEAMLERALDRLGAGVRQLDEMIDTMLHHALTKEREAHPETVDLTALVLDVVVARGLEDSVVCDRLPPVAGDVVLLRQLVDNLVGNAVKFVAPGVRPRVRVSAVPHGDRVEIHVVDNGIGVAPELRGRVFDRFERGVGEEFPGTGLGLWLCRTIVERHDGAIEIGDGPHGRGACVRFDLPSAAERSPLQPALP</sequence>
<dbReference type="Gene3D" id="1.10.287.130">
    <property type="match status" value="1"/>
</dbReference>
<dbReference type="InterPro" id="IPR036097">
    <property type="entry name" value="HisK_dim/P_sf"/>
</dbReference>
<dbReference type="InterPro" id="IPR050351">
    <property type="entry name" value="BphY/WalK/GraS-like"/>
</dbReference>
<dbReference type="GO" id="GO:0000155">
    <property type="term" value="F:phosphorelay sensor kinase activity"/>
    <property type="evidence" value="ECO:0007669"/>
    <property type="project" value="InterPro"/>
</dbReference>
<evidence type="ECO:0000256" key="6">
    <source>
        <dbReference type="ARBA" id="ARBA00022679"/>
    </source>
</evidence>
<dbReference type="RefSeq" id="WP_068106722.1">
    <property type="nucleotide sequence ID" value="NZ_CP015079.1"/>
</dbReference>
<keyword evidence="5" id="KW-0597">Phosphoprotein</keyword>
<organism evidence="16 17">
    <name type="scientific">Nocardioides dokdonensis FR1436</name>
    <dbReference type="NCBI Taxonomy" id="1300347"/>
    <lineage>
        <taxon>Bacteria</taxon>
        <taxon>Bacillati</taxon>
        <taxon>Actinomycetota</taxon>
        <taxon>Actinomycetes</taxon>
        <taxon>Propionibacteriales</taxon>
        <taxon>Nocardioidaceae</taxon>
        <taxon>Nocardioides</taxon>
    </lineage>
</organism>
<dbReference type="GO" id="GO:0030295">
    <property type="term" value="F:protein kinase activator activity"/>
    <property type="evidence" value="ECO:0007669"/>
    <property type="project" value="TreeGrafter"/>
</dbReference>
<dbReference type="PROSITE" id="PS50113">
    <property type="entry name" value="PAC"/>
    <property type="match status" value="1"/>
</dbReference>
<dbReference type="InterPro" id="IPR004358">
    <property type="entry name" value="Sig_transdc_His_kin-like_C"/>
</dbReference>
<feature type="transmembrane region" description="Helical" evidence="13">
    <location>
        <begin position="136"/>
        <end position="160"/>
    </location>
</feature>
<evidence type="ECO:0000259" key="14">
    <source>
        <dbReference type="PROSITE" id="PS50109"/>
    </source>
</evidence>
<dbReference type="InterPro" id="IPR036890">
    <property type="entry name" value="HATPase_C_sf"/>
</dbReference>
<feature type="transmembrane region" description="Helical" evidence="13">
    <location>
        <begin position="251"/>
        <end position="271"/>
    </location>
</feature>
<comment type="subcellular location">
    <subcellularLocation>
        <location evidence="2">Cell membrane</location>
        <topology evidence="2">Multi-pass membrane protein</topology>
    </subcellularLocation>
</comment>
<dbReference type="SMART" id="SM00388">
    <property type="entry name" value="HisKA"/>
    <property type="match status" value="1"/>
</dbReference>
<keyword evidence="6 16" id="KW-0808">Transferase</keyword>
<dbReference type="InterPro" id="IPR035965">
    <property type="entry name" value="PAS-like_dom_sf"/>
</dbReference>
<gene>
    <name evidence="16" type="primary">cph1_1</name>
    <name evidence="16" type="ORF">I601_0801</name>
</gene>
<dbReference type="PANTHER" id="PTHR42878">
    <property type="entry name" value="TWO-COMPONENT HISTIDINE KINASE"/>
    <property type="match status" value="1"/>
</dbReference>
<evidence type="ECO:0000256" key="9">
    <source>
        <dbReference type="ARBA" id="ARBA00022989"/>
    </source>
</evidence>
<dbReference type="SUPFAM" id="SSF47384">
    <property type="entry name" value="Homodimeric domain of signal transducing histidine kinase"/>
    <property type="match status" value="1"/>
</dbReference>
<keyword evidence="11 13" id="KW-0472">Membrane</keyword>
<dbReference type="InterPro" id="IPR007895">
    <property type="entry name" value="MASE1"/>
</dbReference>
<feature type="transmembrane region" description="Helical" evidence="13">
    <location>
        <begin position="172"/>
        <end position="191"/>
    </location>
</feature>
<feature type="transmembrane region" description="Helical" evidence="13">
    <location>
        <begin position="25"/>
        <end position="44"/>
    </location>
</feature>
<dbReference type="GO" id="GO:0005886">
    <property type="term" value="C:plasma membrane"/>
    <property type="evidence" value="ECO:0007669"/>
    <property type="project" value="UniProtKB-SubCell"/>
</dbReference>
<keyword evidence="7 13" id="KW-0812">Transmembrane</keyword>
<dbReference type="GO" id="GO:0000156">
    <property type="term" value="F:phosphorelay response regulator activity"/>
    <property type="evidence" value="ECO:0007669"/>
    <property type="project" value="TreeGrafter"/>
</dbReference>
<dbReference type="Pfam" id="PF02518">
    <property type="entry name" value="HATPase_c"/>
    <property type="match status" value="1"/>
</dbReference>
<feature type="domain" description="PAC" evidence="15">
    <location>
        <begin position="400"/>
        <end position="453"/>
    </location>
</feature>
<dbReference type="PRINTS" id="PR00344">
    <property type="entry name" value="BCTRLSENSOR"/>
</dbReference>
<evidence type="ECO:0000256" key="4">
    <source>
        <dbReference type="ARBA" id="ARBA00022475"/>
    </source>
</evidence>
<dbReference type="GO" id="GO:0007234">
    <property type="term" value="P:osmosensory signaling via phosphorelay pathway"/>
    <property type="evidence" value="ECO:0007669"/>
    <property type="project" value="TreeGrafter"/>
</dbReference>
<feature type="domain" description="Histidine kinase" evidence="14">
    <location>
        <begin position="457"/>
        <end position="668"/>
    </location>
</feature>
<dbReference type="InterPro" id="IPR000700">
    <property type="entry name" value="PAS-assoc_C"/>
</dbReference>
<evidence type="ECO:0000256" key="5">
    <source>
        <dbReference type="ARBA" id="ARBA00022553"/>
    </source>
</evidence>
<dbReference type="PATRIC" id="fig|1300347.3.peg.801"/>
<dbReference type="AlphaFoldDB" id="A0A1A9GG30"/>
<keyword evidence="4" id="KW-1003">Cell membrane</keyword>